<dbReference type="InterPro" id="IPR000477">
    <property type="entry name" value="RT_dom"/>
</dbReference>
<keyword evidence="15" id="KW-1185">Reference proteome</keyword>
<evidence type="ECO:0000256" key="3">
    <source>
        <dbReference type="ARBA" id="ARBA00022695"/>
    </source>
</evidence>
<dbReference type="InterPro" id="IPR050951">
    <property type="entry name" value="Retrovirus_Pol_polyprotein"/>
</dbReference>
<feature type="region of interest" description="Disordered" evidence="10">
    <location>
        <begin position="563"/>
        <end position="587"/>
    </location>
</feature>
<dbReference type="PROSITE" id="PS50158">
    <property type="entry name" value="ZF_CCHC"/>
    <property type="match status" value="3"/>
</dbReference>
<evidence type="ECO:0000256" key="1">
    <source>
        <dbReference type="ARBA" id="ARBA00022670"/>
    </source>
</evidence>
<keyword evidence="11" id="KW-0812">Transmembrane</keyword>
<dbReference type="PROSITE" id="PS50994">
    <property type="entry name" value="INTEGRASE"/>
    <property type="match status" value="1"/>
</dbReference>
<dbReference type="Gene3D" id="4.10.60.10">
    <property type="entry name" value="Zinc finger, CCHC-type"/>
    <property type="match status" value="1"/>
</dbReference>
<dbReference type="Gene3D" id="3.30.70.270">
    <property type="match status" value="2"/>
</dbReference>
<protein>
    <submittedName>
        <fullName evidence="16">CCHC-type domain-containing protein</fullName>
    </submittedName>
</protein>
<sequence length="1769" mass="204723">MDATNVIKLEKLTKTFNQPLGLIGLESFPIGNPATEPTMALFDECIENANEIIERIVTSRKEKMQLNKPIKKIFYTRYRVYNQASYPMLLKYTRHLSLKSTGSSFMILPTDFMKLFTIVYLIWIAELLIKKTAMMGIHLVVEICILEKTYIPQSLKLKGFSSGRKRYYEKPRQFVAGIKERHPVKITNVVCYNCKNANHMAKECKERKSCALLGCFSTSEISEYYIPMIWHNENLYSVKGVPTIVIQLMDSTNATKLEKLTKTFNQPLGLLTLEAFPIGNPVIEPTMVSFDECIENTNEIIERIIPNKEERMEMNKHLALKSIRSVYDIEEIKKIKQKEAESVHDYTSRFYDKLYNCLPDLDSRITDQEDSNEGNPFSSEDNYLRKELFSTCLRGLAYRIANHTQIPTQNLQKVVMATSKYQDRRMIKATCHNCEKVGHYSRDCREKRVNCMICGRTGHLGKYCLQNKGKNISLGQKMATSMMIIICLIGMLFPTANAFGTVWENPDVFGDYFNRTIKGTPTLIIHADERNYLDCPCEGQGKGFGTGDGHCYSPITVGIRISPSGLGIEGQKGQQMKRLRDQDETNINDKAPKRMRIETSEESIQSIPMEEGMGRKRLRDQDDTDINEKAHKRMRTQSERITMESEDELTSEESIRTGKSNIEYIETDGRGRFLSPPKLRRKELVLDNEAKEKQLTKGFKDLVKETEKENVDIAKTTNLLPYEKTRDLIGKIKRITRRSVDDNRIVIDEEAQQEMIPLRKRNREEDNTKCGNSKLEKMTSEISDEEIEILKIKEKDDTLPLVNIKVNDRTTIVYIDDGSSVSIMNKEKWEELGKPEILSTSKIIENTHSKIKLLGECNVKIKLNEINEYEEIILIAEDMIFPMILGRSFLKKFPKRDQIGNMKIPILKEIDGKIELQTIKENTIRPEKQLIIKVKSQGGIQNGLIKGISELRNEQAIFAITNITSTATKLPKNTAICVATQVKPDCIFEAQDEYISPEANWKEELPELQREKPMSDKELMELSKIPEEIKQIVLEYKEIFYEYQNDPGRYQGEINYEINLVLEAKPSRSAWAFPVIMVPKKDGTLRKVVDYRRLNKLMKPEATSGFFQIPLDKASRVLTAFITPKGLFQYAVAPMGLSSSPDVFQRVMEETFGDMRENVLVYMDDIILFTETIDMHKDKLKEIFQRLKEVGLKAKLKKTLFMENKVKFLGFMVSENGIEIDKDRIRAIAEMKSPENKKKLRCFLGVTGYLRKFIENYAKLASPLTRLLSDKEDFVWGPDQENAFKGLKGKLIEAPILGKPDLEKNFIVHTDASEEAIGGVLLQEDSEKRIRIIAYTSRTLRDVEKRWQITEKEALAVVFAVRKFHHYIWGKVTDVYTDQCAVVSIKNAKENQTKLRRYQLTLMAYNLNIYYKEGKRNVLADLMSRNAALAIKAVKSIKDILSIVENYKNPFNTTEWKLEIEEKEELIKQVGDQVQFLENLAIVLLQDKTRIYNEIKEYFWWGNMEIKISCEICQRIKYHPGRTYQQWKKIPFARVNMDIRGPLPETPRGNVYLILPIFGVPTIIRCDNAQYLKSDVILKAFNKWGTKIRFFIGYNHNSNEEVERFNKVINETIGCYQAGQSWDLYIPMVVGAYNNQRHAATEVKPNNLIFRPYRKNGVQLHYPYYLDDEEFQEEYDKLLAQTRNILMKGAKKEEKDHSFKIGIKVYKKITDVIGNRRKLGERYKGHYIIKSIDPITRNCELCYITKAGRKIEQSDNNRKRAYIIQLKLV</sequence>
<dbReference type="PANTHER" id="PTHR37984">
    <property type="entry name" value="PROTEIN CBG26694"/>
    <property type="match status" value="1"/>
</dbReference>
<keyword evidence="9" id="KW-0479">Metal-binding</keyword>
<dbReference type="Gene3D" id="2.40.70.10">
    <property type="entry name" value="Acid Proteases"/>
    <property type="match status" value="1"/>
</dbReference>
<dbReference type="InterPro" id="IPR001584">
    <property type="entry name" value="Integrase_cat-core"/>
</dbReference>
<dbReference type="SUPFAM" id="SSF50630">
    <property type="entry name" value="Acid proteases"/>
    <property type="match status" value="1"/>
</dbReference>
<dbReference type="Pfam" id="PF00078">
    <property type="entry name" value="RVT_1"/>
    <property type="match status" value="1"/>
</dbReference>
<dbReference type="Pfam" id="PF00098">
    <property type="entry name" value="zf-CCHC"/>
    <property type="match status" value="2"/>
</dbReference>
<feature type="domain" description="CCHC-type" evidence="12">
    <location>
        <begin position="431"/>
        <end position="446"/>
    </location>
</feature>
<dbReference type="SUPFAM" id="SSF53098">
    <property type="entry name" value="Ribonuclease H-like"/>
    <property type="match status" value="1"/>
</dbReference>
<dbReference type="GO" id="GO:0004190">
    <property type="term" value="F:aspartic-type endopeptidase activity"/>
    <property type="evidence" value="ECO:0007669"/>
    <property type="project" value="UniProtKB-KW"/>
</dbReference>
<evidence type="ECO:0000259" key="14">
    <source>
        <dbReference type="PROSITE" id="PS50994"/>
    </source>
</evidence>
<evidence type="ECO:0000256" key="6">
    <source>
        <dbReference type="ARBA" id="ARBA00022759"/>
    </source>
</evidence>
<dbReference type="GO" id="GO:0019899">
    <property type="term" value="F:enzyme binding"/>
    <property type="evidence" value="ECO:0007669"/>
    <property type="project" value="UniProtKB-ARBA"/>
</dbReference>
<proteinExistence type="predicted"/>
<evidence type="ECO:0000256" key="11">
    <source>
        <dbReference type="SAM" id="Phobius"/>
    </source>
</evidence>
<evidence type="ECO:0000259" key="12">
    <source>
        <dbReference type="PROSITE" id="PS50158"/>
    </source>
</evidence>
<evidence type="ECO:0000256" key="2">
    <source>
        <dbReference type="ARBA" id="ARBA00022679"/>
    </source>
</evidence>
<dbReference type="GO" id="GO:0016779">
    <property type="term" value="F:nucleotidyltransferase activity"/>
    <property type="evidence" value="ECO:0007669"/>
    <property type="project" value="UniProtKB-KW"/>
</dbReference>
<evidence type="ECO:0000256" key="8">
    <source>
        <dbReference type="ARBA" id="ARBA00023268"/>
    </source>
</evidence>
<dbReference type="GO" id="GO:0006508">
    <property type="term" value="P:proteolysis"/>
    <property type="evidence" value="ECO:0007669"/>
    <property type="project" value="UniProtKB-KW"/>
</dbReference>
<dbReference type="GO" id="GO:0015074">
    <property type="term" value="P:DNA integration"/>
    <property type="evidence" value="ECO:0007669"/>
    <property type="project" value="InterPro"/>
</dbReference>
<dbReference type="SMART" id="SM00343">
    <property type="entry name" value="ZnF_C2HC"/>
    <property type="match status" value="3"/>
</dbReference>
<dbReference type="PROSITE" id="PS50878">
    <property type="entry name" value="RT_POL"/>
    <property type="match status" value="1"/>
</dbReference>
<keyword evidence="1" id="KW-0645">Protease</keyword>
<dbReference type="SUPFAM" id="SSF56672">
    <property type="entry name" value="DNA/RNA polymerases"/>
    <property type="match status" value="1"/>
</dbReference>
<dbReference type="AlphaFoldDB" id="A0AAF5DSL6"/>
<evidence type="ECO:0000313" key="15">
    <source>
        <dbReference type="Proteomes" id="UP000035681"/>
    </source>
</evidence>
<evidence type="ECO:0000313" key="16">
    <source>
        <dbReference type="WBParaSite" id="TCONS_00016988.p1"/>
    </source>
</evidence>
<keyword evidence="9" id="KW-0862">Zinc</keyword>
<dbReference type="GO" id="GO:0004519">
    <property type="term" value="F:endonuclease activity"/>
    <property type="evidence" value="ECO:0007669"/>
    <property type="project" value="UniProtKB-KW"/>
</dbReference>
<dbReference type="InterPro" id="IPR036875">
    <property type="entry name" value="Znf_CCHC_sf"/>
</dbReference>
<evidence type="ECO:0000256" key="10">
    <source>
        <dbReference type="SAM" id="MobiDB-lite"/>
    </source>
</evidence>
<dbReference type="InterPro" id="IPR012337">
    <property type="entry name" value="RNaseH-like_sf"/>
</dbReference>
<keyword evidence="11" id="KW-1133">Transmembrane helix</keyword>
<keyword evidence="4" id="KW-0540">Nuclease</keyword>
<keyword evidence="2" id="KW-0808">Transferase</keyword>
<dbReference type="WBParaSite" id="TCONS_00016988.p1">
    <property type="protein sequence ID" value="TCONS_00016988.p1"/>
    <property type="gene ID" value="XLOC_011019"/>
</dbReference>
<dbReference type="FunFam" id="3.30.70.270:FF:000026">
    <property type="entry name" value="Transposon Ty3-G Gag-Pol polyprotein"/>
    <property type="match status" value="1"/>
</dbReference>
<keyword evidence="11" id="KW-0472">Membrane</keyword>
<keyword evidence="7" id="KW-0238">DNA-binding</keyword>
<name>A0AAF5DSL6_STRER</name>
<dbReference type="InterPro" id="IPR043128">
    <property type="entry name" value="Rev_trsase/Diguanyl_cyclase"/>
</dbReference>
<dbReference type="Pfam" id="PF17919">
    <property type="entry name" value="RT_RNaseH_2"/>
    <property type="match status" value="1"/>
</dbReference>
<keyword evidence="8" id="KW-0511">Multifunctional enzyme</keyword>
<evidence type="ECO:0000259" key="13">
    <source>
        <dbReference type="PROSITE" id="PS50878"/>
    </source>
</evidence>
<dbReference type="InterPro" id="IPR041577">
    <property type="entry name" value="RT_RNaseH_2"/>
</dbReference>
<keyword evidence="4" id="KW-0378">Hydrolase</keyword>
<dbReference type="FunFam" id="3.30.70.270:FF:000003">
    <property type="entry name" value="Transposon Ty3-G Gag-Pol polyprotein"/>
    <property type="match status" value="1"/>
</dbReference>
<feature type="domain" description="CCHC-type" evidence="12">
    <location>
        <begin position="191"/>
        <end position="206"/>
    </location>
</feature>
<feature type="domain" description="Integrase catalytic" evidence="14">
    <location>
        <begin position="1559"/>
        <end position="1653"/>
    </location>
</feature>
<evidence type="ECO:0000256" key="7">
    <source>
        <dbReference type="ARBA" id="ARBA00023125"/>
    </source>
</evidence>
<dbReference type="GO" id="GO:0008270">
    <property type="term" value="F:zinc ion binding"/>
    <property type="evidence" value="ECO:0007669"/>
    <property type="project" value="UniProtKB-KW"/>
</dbReference>
<dbReference type="Gene3D" id="3.10.10.10">
    <property type="entry name" value="HIV Type 1 Reverse Transcriptase, subunit A, domain 1"/>
    <property type="match status" value="2"/>
</dbReference>
<dbReference type="InterPro" id="IPR021109">
    <property type="entry name" value="Peptidase_aspartic_dom_sf"/>
</dbReference>
<keyword evidence="3" id="KW-0548">Nucleotidyltransferase</keyword>
<keyword evidence="5" id="KW-0064">Aspartyl protease</keyword>
<organism evidence="15 16">
    <name type="scientific">Strongyloides stercoralis</name>
    <name type="common">Threadworm</name>
    <dbReference type="NCBI Taxonomy" id="6248"/>
    <lineage>
        <taxon>Eukaryota</taxon>
        <taxon>Metazoa</taxon>
        <taxon>Ecdysozoa</taxon>
        <taxon>Nematoda</taxon>
        <taxon>Chromadorea</taxon>
        <taxon>Rhabditida</taxon>
        <taxon>Tylenchina</taxon>
        <taxon>Panagrolaimomorpha</taxon>
        <taxon>Strongyloidoidea</taxon>
        <taxon>Strongyloididae</taxon>
        <taxon>Strongyloides</taxon>
    </lineage>
</organism>
<dbReference type="GO" id="GO:0003677">
    <property type="term" value="F:DNA binding"/>
    <property type="evidence" value="ECO:0007669"/>
    <property type="project" value="UniProtKB-KW"/>
</dbReference>
<dbReference type="GO" id="GO:0042575">
    <property type="term" value="C:DNA polymerase complex"/>
    <property type="evidence" value="ECO:0007669"/>
    <property type="project" value="UniProtKB-ARBA"/>
</dbReference>
<reference evidence="16" key="1">
    <citation type="submission" date="2024-02" db="UniProtKB">
        <authorList>
            <consortium name="WormBaseParasite"/>
        </authorList>
    </citation>
    <scope>IDENTIFICATION</scope>
</reference>
<dbReference type="PANTHER" id="PTHR37984:SF5">
    <property type="entry name" value="PROTEIN NYNRIN-LIKE"/>
    <property type="match status" value="1"/>
</dbReference>
<dbReference type="InterPro" id="IPR043502">
    <property type="entry name" value="DNA/RNA_pol_sf"/>
</dbReference>
<dbReference type="SUPFAM" id="SSF57756">
    <property type="entry name" value="Retrovirus zinc finger-like domains"/>
    <property type="match status" value="1"/>
</dbReference>
<keyword evidence="9" id="KW-0863">Zinc-finger</keyword>
<dbReference type="InterPro" id="IPR036397">
    <property type="entry name" value="RNaseH_sf"/>
</dbReference>
<dbReference type="InterPro" id="IPR001878">
    <property type="entry name" value="Znf_CCHC"/>
</dbReference>
<dbReference type="CDD" id="cd01647">
    <property type="entry name" value="RT_LTR"/>
    <property type="match status" value="1"/>
</dbReference>
<evidence type="ECO:0000256" key="4">
    <source>
        <dbReference type="ARBA" id="ARBA00022722"/>
    </source>
</evidence>
<dbReference type="Gene3D" id="3.30.420.10">
    <property type="entry name" value="Ribonuclease H-like superfamily/Ribonuclease H"/>
    <property type="match status" value="1"/>
</dbReference>
<accession>A0AAF5DSL6</accession>
<dbReference type="Proteomes" id="UP000035681">
    <property type="component" value="Unplaced"/>
</dbReference>
<feature type="transmembrane region" description="Helical" evidence="11">
    <location>
        <begin position="112"/>
        <end position="129"/>
    </location>
</feature>
<dbReference type="CDD" id="cd09274">
    <property type="entry name" value="RNase_HI_RT_Ty3"/>
    <property type="match status" value="1"/>
</dbReference>
<feature type="domain" description="Reverse transcriptase" evidence="13">
    <location>
        <begin position="989"/>
        <end position="1213"/>
    </location>
</feature>
<dbReference type="CDD" id="cd00303">
    <property type="entry name" value="retropepsin_like"/>
    <property type="match status" value="1"/>
</dbReference>
<keyword evidence="6" id="KW-0255">Endonuclease</keyword>
<evidence type="ECO:0000256" key="9">
    <source>
        <dbReference type="PROSITE-ProRule" id="PRU00047"/>
    </source>
</evidence>
<feature type="domain" description="CCHC-type" evidence="12">
    <location>
        <begin position="451"/>
        <end position="464"/>
    </location>
</feature>
<evidence type="ECO:0000256" key="5">
    <source>
        <dbReference type="ARBA" id="ARBA00022750"/>
    </source>
</evidence>